<dbReference type="InterPro" id="IPR051916">
    <property type="entry name" value="GPI-anchor_lipid_remodeler"/>
</dbReference>
<protein>
    <submittedName>
        <fullName evidence="2">EEP domain-containing protein</fullName>
    </submittedName>
</protein>
<name>A0AAW4FW99_9HYPH</name>
<dbReference type="GO" id="GO:0016020">
    <property type="term" value="C:membrane"/>
    <property type="evidence" value="ECO:0007669"/>
    <property type="project" value="GOC"/>
</dbReference>
<dbReference type="PANTHER" id="PTHR14859:SF15">
    <property type="entry name" value="ENDONUCLEASE_EXONUCLEASE_PHOSPHATASE DOMAIN-CONTAINING PROTEIN"/>
    <property type="match status" value="1"/>
</dbReference>
<keyword evidence="3" id="KW-1185">Reference proteome</keyword>
<dbReference type="RefSeq" id="WP_203529841.1">
    <property type="nucleotide sequence ID" value="NZ_CP083373.1"/>
</dbReference>
<dbReference type="Proteomes" id="UP000744980">
    <property type="component" value="Unassembled WGS sequence"/>
</dbReference>
<evidence type="ECO:0000313" key="2">
    <source>
        <dbReference type="EMBL" id="MBM3095549.1"/>
    </source>
</evidence>
<dbReference type="AlphaFoldDB" id="A0AAW4FW99"/>
<dbReference type="GO" id="GO:0003824">
    <property type="term" value="F:catalytic activity"/>
    <property type="evidence" value="ECO:0007669"/>
    <property type="project" value="InterPro"/>
</dbReference>
<dbReference type="Gene3D" id="3.60.10.10">
    <property type="entry name" value="Endonuclease/exonuclease/phosphatase"/>
    <property type="match status" value="1"/>
</dbReference>
<comment type="caution">
    <text evidence="2">The sequence shown here is derived from an EMBL/GenBank/DDBJ whole genome shotgun (WGS) entry which is preliminary data.</text>
</comment>
<evidence type="ECO:0000259" key="1">
    <source>
        <dbReference type="Pfam" id="PF03372"/>
    </source>
</evidence>
<dbReference type="GO" id="GO:0006506">
    <property type="term" value="P:GPI anchor biosynthetic process"/>
    <property type="evidence" value="ECO:0007669"/>
    <property type="project" value="TreeGrafter"/>
</dbReference>
<feature type="domain" description="Endonuclease/exonuclease/phosphatase" evidence="1">
    <location>
        <begin position="6"/>
        <end position="227"/>
    </location>
</feature>
<dbReference type="EMBL" id="WXFA01000048">
    <property type="protein sequence ID" value="MBM3095549.1"/>
    <property type="molecule type" value="Genomic_DNA"/>
</dbReference>
<organism evidence="2 3">
    <name type="scientific">Ensifer canadensis</name>
    <dbReference type="NCBI Taxonomy" id="555315"/>
    <lineage>
        <taxon>Bacteria</taxon>
        <taxon>Pseudomonadati</taxon>
        <taxon>Pseudomonadota</taxon>
        <taxon>Alphaproteobacteria</taxon>
        <taxon>Hyphomicrobiales</taxon>
        <taxon>Rhizobiaceae</taxon>
        <taxon>Sinorhizobium/Ensifer group</taxon>
        <taxon>Ensifer</taxon>
    </lineage>
</organism>
<proteinExistence type="predicted"/>
<dbReference type="PANTHER" id="PTHR14859">
    <property type="entry name" value="CALCOFLUOR WHITE HYPERSENSITIVE PROTEIN PRECURSOR"/>
    <property type="match status" value="1"/>
</dbReference>
<dbReference type="SUPFAM" id="SSF56219">
    <property type="entry name" value="DNase I-like"/>
    <property type="match status" value="1"/>
</dbReference>
<evidence type="ECO:0000313" key="3">
    <source>
        <dbReference type="Proteomes" id="UP000744980"/>
    </source>
</evidence>
<dbReference type="Pfam" id="PF03372">
    <property type="entry name" value="Exo_endo_phos"/>
    <property type="match status" value="1"/>
</dbReference>
<dbReference type="InterPro" id="IPR005135">
    <property type="entry name" value="Endo/exonuclease/phosphatase"/>
</dbReference>
<gene>
    <name evidence="2" type="ORF">GFB56_33035</name>
</gene>
<reference evidence="2 3" key="1">
    <citation type="submission" date="2020-01" db="EMBL/GenBank/DDBJ databases">
        <title>Draft genome assembly of Ensifer adhaerens T173.</title>
        <authorList>
            <person name="Craig J.E."/>
            <person name="Stinchcombe J.R."/>
        </authorList>
    </citation>
    <scope>NUCLEOTIDE SEQUENCE [LARGE SCALE GENOMIC DNA]</scope>
    <source>
        <strain evidence="2 3">T173</strain>
    </source>
</reference>
<accession>A0AAW4FW99</accession>
<dbReference type="InterPro" id="IPR036691">
    <property type="entry name" value="Endo/exonu/phosph_ase_sf"/>
</dbReference>
<sequence>MEFSVLTYNVHSCIGTDRRLDIKRVAEVIAACDPDVIALQELDVGRARTQTIDQAEAIAEHLRMKSHFHPALHLEEEQYGDAIMTAHPSELVRAGPLPSIGEPRGALWVEVRFGDFRLNVLNTHFGLRRRERLAQTMELLGPDWLGNQRCRDNPTVFVGDLNALPGSRELQRLKKVLVDQTGSRRSLATFPSLYPLLRLDHVMHSGALELLSLEVITAPPARRASDHLPILARFNLNS</sequence>